<evidence type="ECO:0000256" key="6">
    <source>
        <dbReference type="ARBA" id="ARBA00022660"/>
    </source>
</evidence>
<evidence type="ECO:0000313" key="14">
    <source>
        <dbReference type="EMBL" id="CAH0392479.1"/>
    </source>
</evidence>
<feature type="compositionally biased region" description="Basic and acidic residues" evidence="13">
    <location>
        <begin position="74"/>
        <end position="95"/>
    </location>
</feature>
<evidence type="ECO:0000256" key="7">
    <source>
        <dbReference type="ARBA" id="ARBA00022792"/>
    </source>
</evidence>
<feature type="region of interest" description="Disordered" evidence="13">
    <location>
        <begin position="70"/>
        <end position="111"/>
    </location>
</feature>
<evidence type="ECO:0000256" key="11">
    <source>
        <dbReference type="ARBA" id="ARBA00023157"/>
    </source>
</evidence>
<comment type="similarity">
    <text evidence="4">Belongs to the complex I NDUFS5 subunit family.</text>
</comment>
<protein>
    <recommendedName>
        <fullName evidence="16">NADH dehydrogenase [ubiquinone] iron-sulfur protein 5</fullName>
    </recommendedName>
</protein>
<gene>
    <name evidence="14" type="ORF">BEMITA_LOCUS10996</name>
</gene>
<dbReference type="EMBL" id="OU963867">
    <property type="protein sequence ID" value="CAH0392479.1"/>
    <property type="molecule type" value="Genomic_DNA"/>
</dbReference>
<dbReference type="PANTHER" id="PTHR21268">
    <property type="entry name" value="NADH DEHYDROGENASE [UBIQUINONE] IRON-SULFUR PROTEIN 5"/>
    <property type="match status" value="1"/>
</dbReference>
<organism evidence="14 15">
    <name type="scientific">Bemisia tabaci</name>
    <name type="common">Sweetpotato whitefly</name>
    <name type="synonym">Aleurodes tabaci</name>
    <dbReference type="NCBI Taxonomy" id="7038"/>
    <lineage>
        <taxon>Eukaryota</taxon>
        <taxon>Metazoa</taxon>
        <taxon>Ecdysozoa</taxon>
        <taxon>Arthropoda</taxon>
        <taxon>Hexapoda</taxon>
        <taxon>Insecta</taxon>
        <taxon>Pterygota</taxon>
        <taxon>Neoptera</taxon>
        <taxon>Paraneoptera</taxon>
        <taxon>Hemiptera</taxon>
        <taxon>Sternorrhyncha</taxon>
        <taxon>Aleyrodoidea</taxon>
        <taxon>Aleyrodidae</taxon>
        <taxon>Aleyrodinae</taxon>
        <taxon>Bemisia</taxon>
    </lineage>
</organism>
<evidence type="ECO:0000313" key="15">
    <source>
        <dbReference type="Proteomes" id="UP001152759"/>
    </source>
</evidence>
<evidence type="ECO:0000256" key="9">
    <source>
        <dbReference type="ARBA" id="ARBA00023128"/>
    </source>
</evidence>
<evidence type="ECO:0008006" key="16">
    <source>
        <dbReference type="Google" id="ProtNLM"/>
    </source>
</evidence>
<keyword evidence="5" id="KW-0813">Transport</keyword>
<evidence type="ECO:0000256" key="10">
    <source>
        <dbReference type="ARBA" id="ARBA00023136"/>
    </source>
</evidence>
<dbReference type="PANTHER" id="PTHR21268:SF2">
    <property type="entry name" value="NADH DEHYDROGENASE [UBIQUINONE] IRON-SULFUR PROTEIN 5"/>
    <property type="match status" value="1"/>
</dbReference>
<evidence type="ECO:0000256" key="1">
    <source>
        <dbReference type="ARBA" id="ARBA00003195"/>
    </source>
</evidence>
<keyword evidence="10" id="KW-0472">Membrane</keyword>
<accession>A0A9P0F521</accession>
<evidence type="ECO:0000256" key="3">
    <source>
        <dbReference type="ARBA" id="ARBA00004637"/>
    </source>
</evidence>
<dbReference type="PROSITE" id="PS51808">
    <property type="entry name" value="CHCH"/>
    <property type="match status" value="1"/>
</dbReference>
<proteinExistence type="inferred from homology"/>
<comment type="function">
    <text evidence="1">Accessory subunit of the mitochondrial membrane respiratory chain NADH dehydrogenase (Complex I), that is believed not to be involved in catalysis. Complex I functions in the transfer of electrons from NADH to the respiratory chain. The immediate electron acceptor for the enzyme is believed to be ubiquinone.</text>
</comment>
<keyword evidence="11 12" id="KW-1015">Disulfide bond</keyword>
<dbReference type="GO" id="GO:0005758">
    <property type="term" value="C:mitochondrial intermembrane space"/>
    <property type="evidence" value="ECO:0007669"/>
    <property type="project" value="UniProtKB-SubCell"/>
</dbReference>
<feature type="disulfide bond" evidence="12">
    <location>
        <begin position="29"/>
        <end position="62"/>
    </location>
</feature>
<sequence>MAINYSPPIRTIFTDISGPFMVQQHFGRCAFFEMRFMECLEAYGADQAMQKCLAQRADFNECIAQRNQQRRVAAMREERERQRKEKGLGRKDPRAYAEPPPRDSYTFMDQN</sequence>
<keyword evidence="9" id="KW-0496">Mitochondrion</keyword>
<comment type="subcellular location">
    <subcellularLocation>
        <location evidence="3">Mitochondrion inner membrane</location>
        <topology evidence="3">Peripheral membrane protein</topology>
    </subcellularLocation>
    <subcellularLocation>
        <location evidence="2">Mitochondrion intermembrane space</location>
    </subcellularLocation>
</comment>
<evidence type="ECO:0000256" key="13">
    <source>
        <dbReference type="SAM" id="MobiDB-lite"/>
    </source>
</evidence>
<evidence type="ECO:0000256" key="8">
    <source>
        <dbReference type="ARBA" id="ARBA00022982"/>
    </source>
</evidence>
<reference evidence="14" key="1">
    <citation type="submission" date="2021-12" db="EMBL/GenBank/DDBJ databases">
        <authorList>
            <person name="King R."/>
        </authorList>
    </citation>
    <scope>NUCLEOTIDE SEQUENCE</scope>
</reference>
<dbReference type="InterPro" id="IPR019342">
    <property type="entry name" value="NADH_UbQ_OxRdtase_FeS-su5"/>
</dbReference>
<evidence type="ECO:0000256" key="5">
    <source>
        <dbReference type="ARBA" id="ARBA00022448"/>
    </source>
</evidence>
<dbReference type="Pfam" id="PF10200">
    <property type="entry name" value="Ndufs5"/>
    <property type="match status" value="1"/>
</dbReference>
<name>A0A9P0F521_BEMTA</name>
<evidence type="ECO:0000256" key="12">
    <source>
        <dbReference type="PIRSR" id="PIRSR619342-50"/>
    </source>
</evidence>
<keyword evidence="15" id="KW-1185">Reference proteome</keyword>
<keyword evidence="8" id="KW-0249">Electron transport</keyword>
<keyword evidence="6" id="KW-0679">Respiratory chain</keyword>
<dbReference type="GO" id="GO:0005743">
    <property type="term" value="C:mitochondrial inner membrane"/>
    <property type="evidence" value="ECO:0007669"/>
    <property type="project" value="UniProtKB-SubCell"/>
</dbReference>
<keyword evidence="7" id="KW-0999">Mitochondrion inner membrane</keyword>
<dbReference type="KEGG" id="btab:109031367"/>
<dbReference type="AlphaFoldDB" id="A0A9P0F521"/>
<evidence type="ECO:0000256" key="2">
    <source>
        <dbReference type="ARBA" id="ARBA00004569"/>
    </source>
</evidence>
<feature type="disulfide bond" evidence="12">
    <location>
        <begin position="39"/>
        <end position="52"/>
    </location>
</feature>
<dbReference type="Proteomes" id="UP001152759">
    <property type="component" value="Chromosome 6"/>
</dbReference>
<evidence type="ECO:0000256" key="4">
    <source>
        <dbReference type="ARBA" id="ARBA00007372"/>
    </source>
</evidence>